<reference evidence="1 2" key="1">
    <citation type="submission" date="2015-07" db="EMBL/GenBank/DDBJ databases">
        <title>Genome sequencing of Kibdelosporangium phytohabitans.</title>
        <authorList>
            <person name="Qin S."/>
            <person name="Xing K."/>
        </authorList>
    </citation>
    <scope>NUCLEOTIDE SEQUENCE [LARGE SCALE GENOMIC DNA]</scope>
    <source>
        <strain evidence="1 2">KLBMP1111</strain>
    </source>
</reference>
<protein>
    <submittedName>
        <fullName evidence="1">Uncharacterized protein</fullName>
    </submittedName>
</protein>
<dbReference type="Proteomes" id="UP000063699">
    <property type="component" value="Chromosome"/>
</dbReference>
<name>A0A0N9I3K1_9PSEU</name>
<gene>
    <name evidence="1" type="ORF">AOZ06_19750</name>
</gene>
<organism evidence="1 2">
    <name type="scientific">Kibdelosporangium phytohabitans</name>
    <dbReference type="NCBI Taxonomy" id="860235"/>
    <lineage>
        <taxon>Bacteria</taxon>
        <taxon>Bacillati</taxon>
        <taxon>Actinomycetota</taxon>
        <taxon>Actinomycetes</taxon>
        <taxon>Pseudonocardiales</taxon>
        <taxon>Pseudonocardiaceae</taxon>
        <taxon>Kibdelosporangium</taxon>
    </lineage>
</organism>
<evidence type="ECO:0000313" key="1">
    <source>
        <dbReference type="EMBL" id="ALG08848.1"/>
    </source>
</evidence>
<keyword evidence="2" id="KW-1185">Reference proteome</keyword>
<sequence length="93" mass="10397">MALPVFGQLGVWSFVGLFRWAVVVGSLQLDRVGEAEQWLALTALNRADDVTEELLPSSAVLAEIAFARGETDVGLRQWRRAVDHLRNTSWTCR</sequence>
<evidence type="ECO:0000313" key="2">
    <source>
        <dbReference type="Proteomes" id="UP000063699"/>
    </source>
</evidence>
<dbReference type="AlphaFoldDB" id="A0A0N9I3K1"/>
<proteinExistence type="predicted"/>
<dbReference type="KEGG" id="kphy:AOZ06_19750"/>
<dbReference type="EMBL" id="CP012752">
    <property type="protein sequence ID" value="ALG08848.1"/>
    <property type="molecule type" value="Genomic_DNA"/>
</dbReference>
<dbReference type="RefSeq" id="WP_054290754.1">
    <property type="nucleotide sequence ID" value="NZ_CP012752.1"/>
</dbReference>
<accession>A0A0N9I3K1</accession>